<protein>
    <recommendedName>
        <fullName evidence="3">Nephrocystin 3-like N-terminal domain-containing protein</fullName>
    </recommendedName>
</protein>
<dbReference type="STRING" id="1314781.A0A165DRX5"/>
<proteinExistence type="predicted"/>
<keyword evidence="1" id="KW-0677">Repeat</keyword>
<feature type="domain" description="Nephrocystin 3-like N-terminal" evidence="3">
    <location>
        <begin position="271"/>
        <end position="436"/>
    </location>
</feature>
<dbReference type="PANTHER" id="PTHR10039:SF17">
    <property type="entry name" value="FUNGAL STAND N-TERMINAL GOODBYE DOMAIN-CONTAINING PROTEIN-RELATED"/>
    <property type="match status" value="1"/>
</dbReference>
<dbReference type="PANTHER" id="PTHR10039">
    <property type="entry name" value="AMELOGENIN"/>
    <property type="match status" value="1"/>
</dbReference>
<evidence type="ECO:0000313" key="5">
    <source>
        <dbReference type="Proteomes" id="UP000077266"/>
    </source>
</evidence>
<organism evidence="4 5">
    <name type="scientific">Exidia glandulosa HHB12029</name>
    <dbReference type="NCBI Taxonomy" id="1314781"/>
    <lineage>
        <taxon>Eukaryota</taxon>
        <taxon>Fungi</taxon>
        <taxon>Dikarya</taxon>
        <taxon>Basidiomycota</taxon>
        <taxon>Agaricomycotina</taxon>
        <taxon>Agaricomycetes</taxon>
        <taxon>Auriculariales</taxon>
        <taxon>Exidiaceae</taxon>
        <taxon>Exidia</taxon>
    </lineage>
</organism>
<accession>A0A165DRX5</accession>
<dbReference type="InterPro" id="IPR056884">
    <property type="entry name" value="NPHP3-like_N"/>
</dbReference>
<dbReference type="InParanoid" id="A0A165DRX5"/>
<feature type="region of interest" description="Disordered" evidence="2">
    <location>
        <begin position="1355"/>
        <end position="1401"/>
    </location>
</feature>
<keyword evidence="5" id="KW-1185">Reference proteome</keyword>
<dbReference type="Gene3D" id="3.40.50.300">
    <property type="entry name" value="P-loop containing nucleotide triphosphate hydrolases"/>
    <property type="match status" value="1"/>
</dbReference>
<evidence type="ECO:0000256" key="1">
    <source>
        <dbReference type="ARBA" id="ARBA00022737"/>
    </source>
</evidence>
<feature type="region of interest" description="Disordered" evidence="2">
    <location>
        <begin position="204"/>
        <end position="227"/>
    </location>
</feature>
<name>A0A165DRX5_EXIGL</name>
<reference evidence="4 5" key="1">
    <citation type="journal article" date="2016" name="Mol. Biol. Evol.">
        <title>Comparative Genomics of Early-Diverging Mushroom-Forming Fungi Provides Insights into the Origins of Lignocellulose Decay Capabilities.</title>
        <authorList>
            <person name="Nagy L.G."/>
            <person name="Riley R."/>
            <person name="Tritt A."/>
            <person name="Adam C."/>
            <person name="Daum C."/>
            <person name="Floudas D."/>
            <person name="Sun H."/>
            <person name="Yadav J.S."/>
            <person name="Pangilinan J."/>
            <person name="Larsson K.H."/>
            <person name="Matsuura K."/>
            <person name="Barry K."/>
            <person name="Labutti K."/>
            <person name="Kuo R."/>
            <person name="Ohm R.A."/>
            <person name="Bhattacharya S.S."/>
            <person name="Shirouzu T."/>
            <person name="Yoshinaga Y."/>
            <person name="Martin F.M."/>
            <person name="Grigoriev I.V."/>
            <person name="Hibbett D.S."/>
        </authorList>
    </citation>
    <scope>NUCLEOTIDE SEQUENCE [LARGE SCALE GENOMIC DNA]</scope>
    <source>
        <strain evidence="4 5">HHB12029</strain>
    </source>
</reference>
<dbReference type="Pfam" id="PF24883">
    <property type="entry name" value="NPHP3_N"/>
    <property type="match status" value="1"/>
</dbReference>
<dbReference type="CDD" id="cd22265">
    <property type="entry name" value="UDM1_RNF168"/>
    <property type="match status" value="1"/>
</dbReference>
<evidence type="ECO:0000259" key="3">
    <source>
        <dbReference type="Pfam" id="PF24883"/>
    </source>
</evidence>
<sequence length="1421" mass="157793">MASNSKRDKLLSATLQVAEALCKTAAGCGVVGIEAAGGVLVVILKQLEIVKENADACAKLIEKLDGLTTVLQGAVAMIRPSSGANPVMAARLGSEDEFKIRVDDLLAALRQVEADVLKLVAAAASKKKVAKMVGTFLSARDRKELLRNLSDTVTRAKNQFSFRNSIAIETILHDLEAKVAREAEEARLARLAQQLREEEARIAQERRDEEAQRVREDDETRREVERQEQEWKTLLEPLSRAKVDAEYSSSLNNARPPLEGTRVALLRDIYEWAKEDSAVEGQLPFYVLTGGAGTGKSAIAYAVAESAKQRRVRGEAGQLAASFFFTRGLDGLDSASTVFTTLAHQMLASLSALHPSAKQVLEEYNRLGERPKMEIQAEYLFVRLLSQLPPDHVPIVIVLDAVDECTDTDQAKRILKLMMDGLSKISSAVRIFVTSRPEVHIEYALRSSPFVAPPDSRDFVHRLQRFRLHEIPQDIVDGDIKLYFQTELRGLQVDSLFGNRSAADELTKLAAGLFIYATTMVQYLRSCAEDGSVPDLAPSVAGEHTAPKSALNKLGNLYAVILDRAPLGASDPDKSLAAIKSILGYIAVLQDHLSPNALIALSPPDLKDHIFPALRRLAPVLSFDPEKGDVPVRPLHASFVDFLLEPTSSRAEYRVWPPEQHLRLATATMGLLKDAEMVTNYISHFQKLPRIPPSVSNMESGHSKVVPNAIQYACLYWPAHVTQYLDSDILLVLAQEPNSTCISESDVQRLILDYQAVASSFFVPEHIIRWIEALGYLQCLGTATDWLPTVRRVFEDIDRSVAVMLHDAYRLVVTFHPALVEDPRHIYISALAQCPDTSPLRAGITQALAVPRSLLPYPAWSHSVTHQTEQLPIAWGKGNYRCSGIPMARYNHTDDWDRAERMEGELRPRWESHGLREDNGYNSDSWSISPEGRWGVLWATGDLLDLHSFDEVQLSFIPDTTGLAGTRTRNKTCGVWLSATSLDLQEIEKQPRRTLSHPYTVIAMEASANGSLVVLHGGRKLSPNCICFWDPTGDEICLVKEVYMCDFCLSPLGDALYLAVDATWSVIPTSHSSIAAAQPLSSIALRFSAARDTIMVATQRPADDSGLKVGILSQGFSSSSGTAGVVSRHYFGRQPFSVIAALTPDPHWMIFSDDEVVLQSTIGSSKTFHRSQHSKHEGCPTLWLYASMSPNLSRIVACGPTPYGSDDSELTFAVWDTESASLLHAFRTPRPPSRATLHDQIVVTDALDIYYVHGHRSFAYRHSDWSTSDTDAPQWLPMPEPGPVPGEWFQIGDDGWVTRSDGHPEVDIRGRDQLFWIPPSQRVDQLWRGDQHLLAMTTEYDVIVLDLSDFDDDTKVQHPQRTQISVPDEESVSKRSRRRTQASEPHSVHLPLNRRKAERKSDWCTKTKTTVQIKLCARSND</sequence>
<dbReference type="OrthoDB" id="4760524at2759"/>
<dbReference type="EMBL" id="KV426195">
    <property type="protein sequence ID" value="KZV85217.1"/>
    <property type="molecule type" value="Genomic_DNA"/>
</dbReference>
<dbReference type="InterPro" id="IPR027417">
    <property type="entry name" value="P-loop_NTPase"/>
</dbReference>
<dbReference type="Proteomes" id="UP000077266">
    <property type="component" value="Unassembled WGS sequence"/>
</dbReference>
<evidence type="ECO:0000313" key="4">
    <source>
        <dbReference type="EMBL" id="KZV85217.1"/>
    </source>
</evidence>
<gene>
    <name evidence="4" type="ORF">EXIGLDRAFT_753420</name>
</gene>
<evidence type="ECO:0000256" key="2">
    <source>
        <dbReference type="SAM" id="MobiDB-lite"/>
    </source>
</evidence>
<dbReference type="SUPFAM" id="SSF52540">
    <property type="entry name" value="P-loop containing nucleoside triphosphate hydrolases"/>
    <property type="match status" value="1"/>
</dbReference>